<dbReference type="PANTHER" id="PTHR24399:SF23">
    <property type="entry name" value="C2H2-TYPE DOMAIN-CONTAINING PROTEIN"/>
    <property type="match status" value="1"/>
</dbReference>
<evidence type="ECO:0000313" key="13">
    <source>
        <dbReference type="Proteomes" id="UP000693946"/>
    </source>
</evidence>
<keyword evidence="13" id="KW-1185">Reference proteome</keyword>
<reference evidence="12 13" key="1">
    <citation type="journal article" date="2021" name="Sci. Rep.">
        <title>Chromosome anchoring in Senegalese sole (Solea senegalensis) reveals sex-associated markers and genome rearrangements in flatfish.</title>
        <authorList>
            <person name="Guerrero-Cozar I."/>
            <person name="Gomez-Garrido J."/>
            <person name="Berbel C."/>
            <person name="Martinez-Blanch J.F."/>
            <person name="Alioto T."/>
            <person name="Claros M.G."/>
            <person name="Gagnaire P.A."/>
            <person name="Manchado M."/>
        </authorList>
    </citation>
    <scope>NUCLEOTIDE SEQUENCE [LARGE SCALE GENOMIC DNA]</scope>
    <source>
        <strain evidence="12">Sse05_10M</strain>
    </source>
</reference>
<protein>
    <submittedName>
        <fullName evidence="11">Zinc finger 70-like</fullName>
    </submittedName>
</protein>
<comment type="subcellular location">
    <subcellularLocation>
        <location evidence="1">Nucleus</location>
    </subcellularLocation>
</comment>
<dbReference type="InterPro" id="IPR013087">
    <property type="entry name" value="Znf_C2H2_type"/>
</dbReference>
<evidence type="ECO:0000256" key="1">
    <source>
        <dbReference type="ARBA" id="ARBA00004123"/>
    </source>
</evidence>
<dbReference type="Proteomes" id="UP000693946">
    <property type="component" value="Linkage Group LG9"/>
</dbReference>
<feature type="region of interest" description="Disordered" evidence="9">
    <location>
        <begin position="284"/>
        <end position="309"/>
    </location>
</feature>
<evidence type="ECO:0000256" key="2">
    <source>
        <dbReference type="ARBA" id="ARBA00022723"/>
    </source>
</evidence>
<feature type="region of interest" description="Disordered" evidence="9">
    <location>
        <begin position="1"/>
        <end position="128"/>
    </location>
</feature>
<feature type="compositionally biased region" description="Acidic residues" evidence="9">
    <location>
        <begin position="58"/>
        <end position="68"/>
    </location>
</feature>
<evidence type="ECO:0000256" key="6">
    <source>
        <dbReference type="ARBA" id="ARBA00023125"/>
    </source>
</evidence>
<organism evidence="12 13">
    <name type="scientific">Solea senegalensis</name>
    <name type="common">Senegalese sole</name>
    <dbReference type="NCBI Taxonomy" id="28829"/>
    <lineage>
        <taxon>Eukaryota</taxon>
        <taxon>Metazoa</taxon>
        <taxon>Chordata</taxon>
        <taxon>Craniata</taxon>
        <taxon>Vertebrata</taxon>
        <taxon>Euteleostomi</taxon>
        <taxon>Actinopterygii</taxon>
        <taxon>Neopterygii</taxon>
        <taxon>Teleostei</taxon>
        <taxon>Neoteleostei</taxon>
        <taxon>Acanthomorphata</taxon>
        <taxon>Carangaria</taxon>
        <taxon>Pleuronectiformes</taxon>
        <taxon>Pleuronectoidei</taxon>
        <taxon>Soleidae</taxon>
        <taxon>Solea</taxon>
    </lineage>
</organism>
<dbReference type="AlphaFoldDB" id="A0AAV6PSB1"/>
<feature type="domain" description="C2H2-type" evidence="10">
    <location>
        <begin position="437"/>
        <end position="464"/>
    </location>
</feature>
<gene>
    <name evidence="12" type="ORF">JOB18_028964</name>
</gene>
<keyword evidence="7" id="KW-0539">Nucleus</keyword>
<evidence type="ECO:0000256" key="5">
    <source>
        <dbReference type="ARBA" id="ARBA00022833"/>
    </source>
</evidence>
<dbReference type="GO" id="GO:0002682">
    <property type="term" value="P:regulation of immune system process"/>
    <property type="evidence" value="ECO:0007669"/>
    <property type="project" value="TreeGrafter"/>
</dbReference>
<evidence type="ECO:0000259" key="10">
    <source>
        <dbReference type="PROSITE" id="PS50157"/>
    </source>
</evidence>
<dbReference type="PROSITE" id="PS00028">
    <property type="entry name" value="ZINC_FINGER_C2H2_1"/>
    <property type="match status" value="2"/>
</dbReference>
<evidence type="ECO:0000256" key="9">
    <source>
        <dbReference type="SAM" id="MobiDB-lite"/>
    </source>
</evidence>
<evidence type="ECO:0000256" key="3">
    <source>
        <dbReference type="ARBA" id="ARBA00022737"/>
    </source>
</evidence>
<dbReference type="EMBL" id="JAGKHQ010000021">
    <property type="protein sequence ID" value="KAG7475304.1"/>
    <property type="molecule type" value="Genomic_DNA"/>
</dbReference>
<name>A0AAV6PSB1_SOLSE</name>
<evidence type="ECO:0000256" key="4">
    <source>
        <dbReference type="ARBA" id="ARBA00022771"/>
    </source>
</evidence>
<dbReference type="EMBL" id="JAGKHQ010000021">
    <property type="protein sequence ID" value="KAG7475306.1"/>
    <property type="molecule type" value="Genomic_DNA"/>
</dbReference>
<reference evidence="12" key="2">
    <citation type="submission" date="2021-03" db="EMBL/GenBank/DDBJ databases">
        <authorList>
            <person name="Guerrero-Cozar I."/>
            <person name="Gomez-Garrido J."/>
            <person name="Berbel C."/>
            <person name="Martinez-Blanch J.F."/>
            <person name="Alioto T."/>
            <person name="Claros M.G."/>
            <person name="Gagnaire P.A."/>
            <person name="Manchado M."/>
        </authorList>
    </citation>
    <scope>NUCLEOTIDE SEQUENCE</scope>
    <source>
        <strain evidence="12">Sse05_10M</strain>
        <tissue evidence="12">Blood</tissue>
    </source>
</reference>
<proteinExistence type="predicted"/>
<dbReference type="EMBL" id="JAGKHQ010000021">
    <property type="protein sequence ID" value="KAG7475303.1"/>
    <property type="molecule type" value="Genomic_DNA"/>
</dbReference>
<dbReference type="EMBL" id="JAGKHQ010000021">
    <property type="protein sequence ID" value="KAG7475301.1"/>
    <property type="molecule type" value="Genomic_DNA"/>
</dbReference>
<feature type="domain" description="C2H2-type" evidence="10">
    <location>
        <begin position="178"/>
        <end position="205"/>
    </location>
</feature>
<keyword evidence="4 8" id="KW-0863">Zinc-finger</keyword>
<feature type="compositionally biased region" description="Polar residues" evidence="9">
    <location>
        <begin position="284"/>
        <end position="294"/>
    </location>
</feature>
<dbReference type="GO" id="GO:0001817">
    <property type="term" value="P:regulation of cytokine production"/>
    <property type="evidence" value="ECO:0007669"/>
    <property type="project" value="TreeGrafter"/>
</dbReference>
<feature type="compositionally biased region" description="Polar residues" evidence="9">
    <location>
        <begin position="15"/>
        <end position="25"/>
    </location>
</feature>
<accession>A0AAV6PSB1</accession>
<dbReference type="SMART" id="SM00355">
    <property type="entry name" value="ZnF_C2H2"/>
    <property type="match status" value="6"/>
</dbReference>
<dbReference type="PROSITE" id="PS50157">
    <property type="entry name" value="ZINC_FINGER_C2H2_2"/>
    <property type="match status" value="3"/>
</dbReference>
<dbReference type="PANTHER" id="PTHR24399">
    <property type="entry name" value="ZINC FINGER AND BTB DOMAIN-CONTAINING"/>
    <property type="match status" value="1"/>
</dbReference>
<evidence type="ECO:0000256" key="7">
    <source>
        <dbReference type="ARBA" id="ARBA00023242"/>
    </source>
</evidence>
<keyword evidence="2" id="KW-0479">Metal-binding</keyword>
<keyword evidence="5" id="KW-0862">Zinc</keyword>
<feature type="compositionally biased region" description="Polar residues" evidence="9">
    <location>
        <begin position="99"/>
        <end position="128"/>
    </location>
</feature>
<feature type="domain" description="C2H2-type" evidence="10">
    <location>
        <begin position="382"/>
        <end position="409"/>
    </location>
</feature>
<dbReference type="EMBL" id="JAGKHQ010000021">
    <property type="protein sequence ID" value="KAG7475302.1"/>
    <property type="molecule type" value="Genomic_DNA"/>
</dbReference>
<dbReference type="EMBL" id="JAGKHQ010000021">
    <property type="protein sequence ID" value="KAG7475305.1"/>
    <property type="molecule type" value="Genomic_DNA"/>
</dbReference>
<keyword evidence="3" id="KW-0677">Repeat</keyword>
<dbReference type="GO" id="GO:0000978">
    <property type="term" value="F:RNA polymerase II cis-regulatory region sequence-specific DNA binding"/>
    <property type="evidence" value="ECO:0007669"/>
    <property type="project" value="TreeGrafter"/>
</dbReference>
<dbReference type="GO" id="GO:0001227">
    <property type="term" value="F:DNA-binding transcription repressor activity, RNA polymerase II-specific"/>
    <property type="evidence" value="ECO:0007669"/>
    <property type="project" value="TreeGrafter"/>
</dbReference>
<keyword evidence="6" id="KW-0238">DNA-binding</keyword>
<dbReference type="GO" id="GO:0008270">
    <property type="term" value="F:zinc ion binding"/>
    <property type="evidence" value="ECO:0007669"/>
    <property type="project" value="UniProtKB-KW"/>
</dbReference>
<dbReference type="GO" id="GO:0005654">
    <property type="term" value="C:nucleoplasm"/>
    <property type="evidence" value="ECO:0007669"/>
    <property type="project" value="TreeGrafter"/>
</dbReference>
<sequence>MTTLSNKMTVRRSTRSVTCNSSKLRSQQRIKMKPERLKPERLQASGSSVEYIVGENNADVDMESDCEREEFSSSSESDTEIRTHSKLENLCPSDPESDGGSNSSATDISSEFPNSEVTETVPPSGSRSICTSCGRGPFKSIKLHLWHCSPVQVKYPCSVCKQQFLTEKDLKEHYMPLYSCKICGQVFSHESSYHQHQCPKDSKLPLVLFCSETMPKACNVCKSFFTSDTTLLNHVTRVHTSVVSTKICIITSPSAFTDKSLSPHVHGTTVQSDVRSPNLVNHVSNGRSHVDQNFPSTYTSPSDRPPDTPSTMYAAASVKLGKDVELPTCASASLSVTSSTTDTTPATEASPVPTILAMFENDSRDEALMKRMNTSWRAKVPYSCRQCGAILRQPSFLIIHRYLHRGRRFHQCQCGRAFKHRLHLLRHCVQHAEAISYICVSCGETFIGARHLAEHIQDKSQNKVNCSGHTRKCKVKQKCRIPFICDCGQQFLRPSAYIWHQLQNWTKINN</sequence>
<evidence type="ECO:0000256" key="8">
    <source>
        <dbReference type="PROSITE-ProRule" id="PRU00042"/>
    </source>
</evidence>
<feature type="compositionally biased region" description="Basic and acidic residues" evidence="9">
    <location>
        <begin position="32"/>
        <end position="41"/>
    </location>
</feature>
<comment type="caution">
    <text evidence="12">The sequence shown here is derived from an EMBL/GenBank/DDBJ whole genome shotgun (WGS) entry which is preliminary data.</text>
</comment>
<evidence type="ECO:0000313" key="12">
    <source>
        <dbReference type="EMBL" id="KAG7475305.1"/>
    </source>
</evidence>
<evidence type="ECO:0000313" key="11">
    <source>
        <dbReference type="EMBL" id="KAG7475301.1"/>
    </source>
</evidence>